<dbReference type="EMBL" id="KV748460">
    <property type="protein sequence ID" value="OCL15306.1"/>
    <property type="molecule type" value="Genomic_DNA"/>
</dbReference>
<evidence type="ECO:0000256" key="5">
    <source>
        <dbReference type="ARBA" id="ARBA00022989"/>
    </source>
</evidence>
<proteinExistence type="inferred from homology"/>
<feature type="compositionally biased region" description="Polar residues" evidence="7">
    <location>
        <begin position="76"/>
        <end position="89"/>
    </location>
</feature>
<evidence type="ECO:0000313" key="12">
    <source>
        <dbReference type="Proteomes" id="UP000250140"/>
    </source>
</evidence>
<keyword evidence="12" id="KW-1185">Reference proteome</keyword>
<dbReference type="PANTHER" id="PTHR11827">
    <property type="entry name" value="SOLUTE CARRIER FAMILY 12, CATION COTRANSPORTERS"/>
    <property type="match status" value="1"/>
</dbReference>
<feature type="transmembrane region" description="Helical" evidence="8">
    <location>
        <begin position="158"/>
        <end position="179"/>
    </location>
</feature>
<evidence type="ECO:0000256" key="8">
    <source>
        <dbReference type="SAM" id="Phobius"/>
    </source>
</evidence>
<organism evidence="11 12">
    <name type="scientific">Glonium stellatum</name>
    <dbReference type="NCBI Taxonomy" id="574774"/>
    <lineage>
        <taxon>Eukaryota</taxon>
        <taxon>Fungi</taxon>
        <taxon>Dikarya</taxon>
        <taxon>Ascomycota</taxon>
        <taxon>Pezizomycotina</taxon>
        <taxon>Dothideomycetes</taxon>
        <taxon>Pleosporomycetidae</taxon>
        <taxon>Gloniales</taxon>
        <taxon>Gloniaceae</taxon>
        <taxon>Glonium</taxon>
    </lineage>
</organism>
<dbReference type="Pfam" id="PF03522">
    <property type="entry name" value="SLC12"/>
    <property type="match status" value="2"/>
</dbReference>
<feature type="transmembrane region" description="Helical" evidence="8">
    <location>
        <begin position="561"/>
        <end position="580"/>
    </location>
</feature>
<sequence length="1383" mass="151252">MSDAAVGTPARRRMLTRTRSNFLARTATDDAEQLERRYSMFPPPSPQEETPLLDVSTHSGRMNNPYEPVDDDGSQTDEQPQSTFLQRLFSSGKHGASQSHSGREGSGGNRKTTGNPVMAEDSLTAQMHAHPGDKRHSVDVGKPRPGAFPRPVGGTSKLGTFAGVFVPTTLNVLSILMFLRFGFILGQGGVVGMLGMLVACYAINLLTTLSISAIATNGTVRGGGAYYLISRSLGPEFGGSIGIVFYLGFVFNTSMNAVGLIDCFIENFGSSSGGWYHWMPEGFWWQYLWATIVLIVCTGICLAGSSLFARCSNGLLAMLLVATFSIPFSALIMKPFESRQLGIQYTGPSLETLRGNLMPSFTKGAAGSQLKGKENFQDLFGILFPATGGIFAGASMSGDLKHPSKAIPKGTLYGLALTFFSYAIVVLSMAATITRASFYQNTNVIQLVNISGVVILLGEFATSFFSVLMGVIGSAKLLQALARDHLIPGLSVFGQGTEKADEPTYAIIITYIVAQLTMLSDINQIASFITMTYLMTFLVTNLACFLLKISSAPNFRPSFHYFNWGTAAIGTVASGATMFFVDGLYASGSVAILIIIFLIIHYTTPPKSWGDVSQSLIYHQVRKYLLRLRQEHVKFWRPQILLLVNDPRRQYKLIQFCNSLKKGALFVLGHVIVTQDFGGAVPEARRQQTAWTKYIDFSKIKAFVNIAISPAVEWGARNIVLSAGLGGMRPNIVVMGFYNLNELRESKPLIDVPTPQPTRPPSGAETPRPDQKTSQEGKRQGKEDQLHGRLPTDAMRRENAIGVQSYVTILEDLLLRLQINVAVAKGFQDLEMPGPKPTRMEKTLSMLHLGGKNEEENPKKYIDMWPIQMSAEIAAAGDGNSSRRNVLTTNFDTYTLILQLGCILNTVPSWKRAYKLRVAVFVEYESDVEEERGRVTALLTNLRIQAEVLVFWLASGGLKTYEVIINANSEGDNANAAHDVNEALSEEEWWQDIQKLRDRPGSVSASQELAEVEGLLGAVTSWPTSSFQHGRHDTKAKRFEGLRKMLRKSKRKASMGDLNQLGVNIGMRTHRLLPDLVSGHGSASESSSSSEESDEDAIDSESEELAASENDIDEYDLDASEDERPITPARRTRSMGASMRIPFLSKKLSLRRTPDTEDASSISKFNPLTSHPQATSSDTALLGGVAKPDSSAQSQSSPAGPDAPTPIRPLIRPPVMRHQSLPKFSSKPVPRTTIAAEDGPGPSIMFTDQPSPGRSHSHQSIYQHYSTVQKEDQARNKDEGSRESELFHSQSNTPASGFPFQQSIPLSFNDLPCRAQHLILNELIKQQSAETAVVFTTLPSPVEGTCESESDSVRYLGDLEVLCQGLPPVLLVHSNSMTVTMNL</sequence>
<feature type="compositionally biased region" description="Basic and acidic residues" evidence="7">
    <location>
        <begin position="767"/>
        <end position="787"/>
    </location>
</feature>
<dbReference type="GO" id="GO:0034486">
    <property type="term" value="P:vacuolar transmembrane transport"/>
    <property type="evidence" value="ECO:0007669"/>
    <property type="project" value="TreeGrafter"/>
</dbReference>
<feature type="domain" description="SLC12A transporter C-terminal" evidence="10">
    <location>
        <begin position="1316"/>
        <end position="1379"/>
    </location>
</feature>
<feature type="domain" description="SLC12A transporter C-terminal" evidence="10">
    <location>
        <begin position="652"/>
        <end position="738"/>
    </location>
</feature>
<dbReference type="Pfam" id="PF00324">
    <property type="entry name" value="AA_permease"/>
    <property type="match status" value="1"/>
</dbReference>
<dbReference type="PANTHER" id="PTHR11827:SF72">
    <property type="entry name" value="GH08340P"/>
    <property type="match status" value="1"/>
</dbReference>
<feature type="compositionally biased region" description="Acidic residues" evidence="7">
    <location>
        <begin position="1091"/>
        <end position="1121"/>
    </location>
</feature>
<evidence type="ECO:0008006" key="13">
    <source>
        <dbReference type="Google" id="ProtNLM"/>
    </source>
</evidence>
<feature type="compositionally biased region" description="Polar residues" evidence="7">
    <location>
        <begin position="1159"/>
        <end position="1179"/>
    </location>
</feature>
<dbReference type="GO" id="GO:0055075">
    <property type="term" value="P:potassium ion homeostasis"/>
    <property type="evidence" value="ECO:0007669"/>
    <property type="project" value="TreeGrafter"/>
</dbReference>
<evidence type="ECO:0000256" key="1">
    <source>
        <dbReference type="ARBA" id="ARBA00004141"/>
    </source>
</evidence>
<feature type="transmembrane region" description="Helical" evidence="8">
    <location>
        <begin position="444"/>
        <end position="472"/>
    </location>
</feature>
<feature type="transmembrane region" description="Helical" evidence="8">
    <location>
        <begin position="410"/>
        <end position="432"/>
    </location>
</feature>
<dbReference type="OrthoDB" id="2020542at2759"/>
<evidence type="ECO:0000313" key="11">
    <source>
        <dbReference type="EMBL" id="OCL15306.1"/>
    </source>
</evidence>
<comment type="similarity">
    <text evidence="2">Belongs to the SLC12A transporter family.</text>
</comment>
<keyword evidence="6 8" id="KW-0472">Membrane</keyword>
<feature type="transmembrane region" description="Helical" evidence="8">
    <location>
        <begin position="286"/>
        <end position="309"/>
    </location>
</feature>
<evidence type="ECO:0000259" key="9">
    <source>
        <dbReference type="Pfam" id="PF00324"/>
    </source>
</evidence>
<dbReference type="Proteomes" id="UP000250140">
    <property type="component" value="Unassembled WGS sequence"/>
</dbReference>
<feature type="transmembrane region" description="Helical" evidence="8">
    <location>
        <begin position="525"/>
        <end position="549"/>
    </location>
</feature>
<gene>
    <name evidence="11" type="ORF">AOQ84DRAFT_384101</name>
</gene>
<evidence type="ECO:0000256" key="2">
    <source>
        <dbReference type="ARBA" id="ARBA00010593"/>
    </source>
</evidence>
<dbReference type="FunFam" id="1.20.1740.10:FF:000013">
    <property type="entry name" value="Solute carrier family 12 member"/>
    <property type="match status" value="1"/>
</dbReference>
<feature type="transmembrane region" description="Helical" evidence="8">
    <location>
        <begin position="586"/>
        <end position="604"/>
    </location>
</feature>
<protein>
    <recommendedName>
        <fullName evidence="13">Cation chloride cotransporter</fullName>
    </recommendedName>
</protein>
<dbReference type="InterPro" id="IPR004841">
    <property type="entry name" value="AA-permease/SLC12A_dom"/>
</dbReference>
<feature type="region of interest" description="Disordered" evidence="7">
    <location>
        <begin position="748"/>
        <end position="791"/>
    </location>
</feature>
<evidence type="ECO:0000256" key="6">
    <source>
        <dbReference type="ARBA" id="ARBA00023136"/>
    </source>
</evidence>
<feature type="transmembrane region" description="Helical" evidence="8">
    <location>
        <begin position="191"/>
        <end position="215"/>
    </location>
</feature>
<dbReference type="InterPro" id="IPR004842">
    <property type="entry name" value="SLC12A_fam"/>
</dbReference>
<dbReference type="GO" id="GO:0055064">
    <property type="term" value="P:chloride ion homeostasis"/>
    <property type="evidence" value="ECO:0007669"/>
    <property type="project" value="TreeGrafter"/>
</dbReference>
<reference evidence="11 12" key="1">
    <citation type="journal article" date="2016" name="Nat. Commun.">
        <title>Ectomycorrhizal ecology is imprinted in the genome of the dominant symbiotic fungus Cenococcum geophilum.</title>
        <authorList>
            <consortium name="DOE Joint Genome Institute"/>
            <person name="Peter M."/>
            <person name="Kohler A."/>
            <person name="Ohm R.A."/>
            <person name="Kuo A."/>
            <person name="Krutzmann J."/>
            <person name="Morin E."/>
            <person name="Arend M."/>
            <person name="Barry K.W."/>
            <person name="Binder M."/>
            <person name="Choi C."/>
            <person name="Clum A."/>
            <person name="Copeland A."/>
            <person name="Grisel N."/>
            <person name="Haridas S."/>
            <person name="Kipfer T."/>
            <person name="LaButti K."/>
            <person name="Lindquist E."/>
            <person name="Lipzen A."/>
            <person name="Maire R."/>
            <person name="Meier B."/>
            <person name="Mihaltcheva S."/>
            <person name="Molinier V."/>
            <person name="Murat C."/>
            <person name="Poggeler S."/>
            <person name="Quandt C.A."/>
            <person name="Sperisen C."/>
            <person name="Tritt A."/>
            <person name="Tisserant E."/>
            <person name="Crous P.W."/>
            <person name="Henrissat B."/>
            <person name="Nehls U."/>
            <person name="Egli S."/>
            <person name="Spatafora J.W."/>
            <person name="Grigoriev I.V."/>
            <person name="Martin F.M."/>
        </authorList>
    </citation>
    <scope>NUCLEOTIDE SEQUENCE [LARGE SCALE GENOMIC DNA]</scope>
    <source>
        <strain evidence="11 12">CBS 207.34</strain>
    </source>
</reference>
<dbReference type="GO" id="GO:0006884">
    <property type="term" value="P:cell volume homeostasis"/>
    <property type="evidence" value="ECO:0007669"/>
    <property type="project" value="TreeGrafter"/>
</dbReference>
<evidence type="ECO:0000259" key="10">
    <source>
        <dbReference type="Pfam" id="PF03522"/>
    </source>
</evidence>
<feature type="compositionally biased region" description="Basic and acidic residues" evidence="7">
    <location>
        <begin position="1269"/>
        <end position="1286"/>
    </location>
</feature>
<dbReference type="GO" id="GO:0005774">
    <property type="term" value="C:vacuolar membrane"/>
    <property type="evidence" value="ECO:0007669"/>
    <property type="project" value="TreeGrafter"/>
</dbReference>
<keyword evidence="3" id="KW-0813">Transport</keyword>
<evidence type="ECO:0000256" key="4">
    <source>
        <dbReference type="ARBA" id="ARBA00022692"/>
    </source>
</evidence>
<feature type="region of interest" description="Disordered" evidence="7">
    <location>
        <begin position="1075"/>
        <end position="1295"/>
    </location>
</feature>
<feature type="region of interest" description="Disordered" evidence="7">
    <location>
        <begin position="1"/>
        <end position="116"/>
    </location>
</feature>
<evidence type="ECO:0000256" key="7">
    <source>
        <dbReference type="SAM" id="MobiDB-lite"/>
    </source>
</evidence>
<keyword evidence="4 8" id="KW-0812">Transmembrane</keyword>
<feature type="transmembrane region" description="Helical" evidence="8">
    <location>
        <begin position="315"/>
        <end position="333"/>
    </location>
</feature>
<dbReference type="GO" id="GO:0015379">
    <property type="term" value="F:potassium:chloride symporter activity"/>
    <property type="evidence" value="ECO:0007669"/>
    <property type="project" value="TreeGrafter"/>
</dbReference>
<keyword evidence="5 8" id="KW-1133">Transmembrane helix</keyword>
<feature type="compositionally biased region" description="Low complexity" evidence="7">
    <location>
        <begin position="1186"/>
        <end position="1200"/>
    </location>
</feature>
<dbReference type="InterPro" id="IPR018491">
    <property type="entry name" value="SLC12_C"/>
</dbReference>
<comment type="subcellular location">
    <subcellularLocation>
        <location evidence="1">Membrane</location>
        <topology evidence="1">Multi-pass membrane protein</topology>
    </subcellularLocation>
</comment>
<evidence type="ECO:0000256" key="3">
    <source>
        <dbReference type="ARBA" id="ARBA00022448"/>
    </source>
</evidence>
<feature type="domain" description="Amino acid permease/ SLC12A" evidence="9">
    <location>
        <begin position="164"/>
        <end position="641"/>
    </location>
</feature>
<name>A0A8E2FE71_9PEZI</name>
<dbReference type="Gene3D" id="1.20.1740.10">
    <property type="entry name" value="Amino acid/polyamine transporter I"/>
    <property type="match status" value="1"/>
</dbReference>
<accession>A0A8E2FE71</accession>
<feature type="transmembrane region" description="Helical" evidence="8">
    <location>
        <begin position="379"/>
        <end position="398"/>
    </location>
</feature>